<sequence>MTTTTTRSDPPAEQAPIVEGRHRVLSFFARYGTLLVLAAMIVAFGIASPDAFLTERNLVNVLNQSALLAIVAGGLTLVLVAGQFDLSFGNVLGLTGILAVGLMERSGAPMPLAIALALVGAAVVGLSNGLLVSGLGVNPIVATLATSTIVLGINFWYSNGAPINLTGGPYTGIARGDLLGIPMPIIIELAFLAILWVVLNRTVFGHHAQAVGANPVAARLAGVNVARVTIIAFVIGAVAAGIAGIVLSARIGSAQVTAGDGYLLGAFAACFLGASVLRDGEFHIVGTFVGVLIVTVATNGFAILGAPSFAQYIVQGVILAGAVALSTTSRRILGQVKR</sequence>
<dbReference type="Pfam" id="PF02653">
    <property type="entry name" value="BPD_transp_2"/>
    <property type="match status" value="1"/>
</dbReference>
<feature type="transmembrane region" description="Helical" evidence="6">
    <location>
        <begin position="228"/>
        <end position="249"/>
    </location>
</feature>
<feature type="transmembrane region" description="Helical" evidence="6">
    <location>
        <begin position="65"/>
        <end position="84"/>
    </location>
</feature>
<feature type="transmembrane region" description="Helical" evidence="6">
    <location>
        <begin position="112"/>
        <end position="132"/>
    </location>
</feature>
<keyword evidence="5 6" id="KW-0472">Membrane</keyword>
<dbReference type="CDD" id="cd06579">
    <property type="entry name" value="TM_PBP1_transp_AraH_like"/>
    <property type="match status" value="1"/>
</dbReference>
<dbReference type="InterPro" id="IPR001851">
    <property type="entry name" value="ABC_transp_permease"/>
</dbReference>
<evidence type="ECO:0000256" key="4">
    <source>
        <dbReference type="ARBA" id="ARBA00022989"/>
    </source>
</evidence>
<feature type="transmembrane region" description="Helical" evidence="6">
    <location>
        <begin position="284"/>
        <end position="303"/>
    </location>
</feature>
<feature type="transmembrane region" description="Helical" evidence="6">
    <location>
        <begin position="309"/>
        <end position="328"/>
    </location>
</feature>
<dbReference type="Proteomes" id="UP001597055">
    <property type="component" value="Unassembled WGS sequence"/>
</dbReference>
<feature type="transmembrane region" description="Helical" evidence="6">
    <location>
        <begin position="178"/>
        <end position="199"/>
    </location>
</feature>
<protein>
    <submittedName>
        <fullName evidence="7">ABC transporter permease</fullName>
    </submittedName>
</protein>
<evidence type="ECO:0000256" key="2">
    <source>
        <dbReference type="ARBA" id="ARBA00022475"/>
    </source>
</evidence>
<dbReference type="EMBL" id="JBHTII010000001">
    <property type="protein sequence ID" value="MFD0789654.1"/>
    <property type="molecule type" value="Genomic_DNA"/>
</dbReference>
<evidence type="ECO:0000256" key="6">
    <source>
        <dbReference type="SAM" id="Phobius"/>
    </source>
</evidence>
<comment type="caution">
    <text evidence="7">The sequence shown here is derived from an EMBL/GenBank/DDBJ whole genome shotgun (WGS) entry which is preliminary data.</text>
</comment>
<dbReference type="PANTHER" id="PTHR32196">
    <property type="entry name" value="ABC TRANSPORTER PERMEASE PROTEIN YPHD-RELATED-RELATED"/>
    <property type="match status" value="1"/>
</dbReference>
<dbReference type="RefSeq" id="WP_204980804.1">
    <property type="nucleotide sequence ID" value="NZ_JBHTII010000001.1"/>
</dbReference>
<keyword evidence="4 6" id="KW-1133">Transmembrane helix</keyword>
<keyword evidence="2" id="KW-1003">Cell membrane</keyword>
<organism evidence="7 8">
    <name type="scientific">Microbacterium insulae</name>
    <dbReference type="NCBI Taxonomy" id="483014"/>
    <lineage>
        <taxon>Bacteria</taxon>
        <taxon>Bacillati</taxon>
        <taxon>Actinomycetota</taxon>
        <taxon>Actinomycetes</taxon>
        <taxon>Micrococcales</taxon>
        <taxon>Microbacteriaceae</taxon>
        <taxon>Microbacterium</taxon>
    </lineage>
</organism>
<comment type="subcellular location">
    <subcellularLocation>
        <location evidence="1">Cell membrane</location>
        <topology evidence="1">Multi-pass membrane protein</topology>
    </subcellularLocation>
</comment>
<accession>A0ABW3AFT5</accession>
<keyword evidence="3 6" id="KW-0812">Transmembrane</keyword>
<evidence type="ECO:0000313" key="7">
    <source>
        <dbReference type="EMBL" id="MFD0789654.1"/>
    </source>
</evidence>
<reference evidence="8" key="1">
    <citation type="journal article" date="2019" name="Int. J. Syst. Evol. Microbiol.">
        <title>The Global Catalogue of Microorganisms (GCM) 10K type strain sequencing project: providing services to taxonomists for standard genome sequencing and annotation.</title>
        <authorList>
            <consortium name="The Broad Institute Genomics Platform"/>
            <consortium name="The Broad Institute Genome Sequencing Center for Infectious Disease"/>
            <person name="Wu L."/>
            <person name="Ma J."/>
        </authorList>
    </citation>
    <scope>NUCLEOTIDE SEQUENCE [LARGE SCALE GENOMIC DNA]</scope>
    <source>
        <strain evidence="8">CCUG 54523</strain>
    </source>
</reference>
<feature type="transmembrane region" description="Helical" evidence="6">
    <location>
        <begin position="139"/>
        <end position="158"/>
    </location>
</feature>
<evidence type="ECO:0000256" key="3">
    <source>
        <dbReference type="ARBA" id="ARBA00022692"/>
    </source>
</evidence>
<keyword evidence="8" id="KW-1185">Reference proteome</keyword>
<name>A0ABW3AFT5_9MICO</name>
<evidence type="ECO:0000313" key="8">
    <source>
        <dbReference type="Proteomes" id="UP001597055"/>
    </source>
</evidence>
<proteinExistence type="predicted"/>
<evidence type="ECO:0000256" key="5">
    <source>
        <dbReference type="ARBA" id="ARBA00023136"/>
    </source>
</evidence>
<feature type="transmembrane region" description="Helical" evidence="6">
    <location>
        <begin position="31"/>
        <end position="53"/>
    </location>
</feature>
<feature type="transmembrane region" description="Helical" evidence="6">
    <location>
        <begin position="261"/>
        <end position="277"/>
    </location>
</feature>
<evidence type="ECO:0000256" key="1">
    <source>
        <dbReference type="ARBA" id="ARBA00004651"/>
    </source>
</evidence>
<gene>
    <name evidence="7" type="ORF">ACFQ0P_04535</name>
</gene>